<evidence type="ECO:0000256" key="7">
    <source>
        <dbReference type="SAM" id="MobiDB-lite"/>
    </source>
</evidence>
<feature type="domain" description="Zn(2)-C6 fungal-type" evidence="8">
    <location>
        <begin position="225"/>
        <end position="254"/>
    </location>
</feature>
<dbReference type="KEGG" id="ncr:NCU05383"/>
<dbReference type="InterPro" id="IPR007219">
    <property type="entry name" value="XnlR_reg_dom"/>
</dbReference>
<dbReference type="GO" id="GO:0000981">
    <property type="term" value="F:DNA-binding transcription factor activity, RNA polymerase II-specific"/>
    <property type="evidence" value="ECO:0007669"/>
    <property type="project" value="InterPro"/>
</dbReference>
<keyword evidence="5" id="KW-0804">Transcription</keyword>
<dbReference type="CDD" id="cd12148">
    <property type="entry name" value="fungal_TF_MHR"/>
    <property type="match status" value="1"/>
</dbReference>
<name>Q1K8H9_NEUCR</name>
<dbReference type="PROSITE" id="PS50048">
    <property type="entry name" value="ZN2_CY6_FUNGAL_2"/>
    <property type="match status" value="2"/>
</dbReference>
<keyword evidence="3" id="KW-0805">Transcription regulation</keyword>
<dbReference type="RefSeq" id="XP_963196.1">
    <property type="nucleotide sequence ID" value="XM_958103.2"/>
</dbReference>
<evidence type="ECO:0000256" key="6">
    <source>
        <dbReference type="ARBA" id="ARBA00023242"/>
    </source>
</evidence>
<dbReference type="InParanoid" id="Q1K8H9"/>
<dbReference type="PaxDb" id="5141-EFNCRP00000006577"/>
<dbReference type="GO" id="GO:0008270">
    <property type="term" value="F:zinc ion binding"/>
    <property type="evidence" value="ECO:0007669"/>
    <property type="project" value="InterPro"/>
</dbReference>
<dbReference type="GO" id="GO:0005634">
    <property type="term" value="C:nucleus"/>
    <property type="evidence" value="ECO:0000318"/>
    <property type="project" value="GO_Central"/>
</dbReference>
<dbReference type="CDD" id="cd00067">
    <property type="entry name" value="GAL4"/>
    <property type="match status" value="2"/>
</dbReference>
<protein>
    <submittedName>
        <fullName evidence="9">Fungal specific transcription factor</fullName>
    </submittedName>
</protein>
<evidence type="ECO:0000259" key="8">
    <source>
        <dbReference type="PROSITE" id="PS50048"/>
    </source>
</evidence>
<dbReference type="OrthoDB" id="2579025at2759"/>
<proteinExistence type="predicted"/>
<feature type="region of interest" description="Disordered" evidence="7">
    <location>
        <begin position="949"/>
        <end position="992"/>
    </location>
</feature>
<reference evidence="9 10" key="1">
    <citation type="journal article" date="2003" name="Nature">
        <title>The genome sequence of the filamentous fungus Neurospora crassa.</title>
        <authorList>
            <person name="Galagan J.E."/>
            <person name="Calvo S.E."/>
            <person name="Borkovich K.A."/>
            <person name="Selker E.U."/>
            <person name="Read N.D."/>
            <person name="Jaffe D."/>
            <person name="FitzHugh W."/>
            <person name="Ma L.J."/>
            <person name="Smirnov S."/>
            <person name="Purcell S."/>
            <person name="Rehman B."/>
            <person name="Elkins T."/>
            <person name="Engels R."/>
            <person name="Wang S."/>
            <person name="Nielsen C.B."/>
            <person name="Butler J."/>
            <person name="Endrizzi M."/>
            <person name="Qui D."/>
            <person name="Ianakiev P."/>
            <person name="Bell-Pedersen D."/>
            <person name="Nelson M.A."/>
            <person name="Werner-Washburne M."/>
            <person name="Selitrennikoff C.P."/>
            <person name="Kinsey J.A."/>
            <person name="Braun E.L."/>
            <person name="Zelter A."/>
            <person name="Schulte U."/>
            <person name="Kothe G.O."/>
            <person name="Jedd G."/>
            <person name="Mewes W."/>
            <person name="Staben C."/>
            <person name="Marcotte E."/>
            <person name="Greenberg D."/>
            <person name="Roy A."/>
            <person name="Foley K."/>
            <person name="Naylor J."/>
            <person name="Stange-Thomann N."/>
            <person name="Barrett R."/>
            <person name="Gnerre S."/>
            <person name="Kamal M."/>
            <person name="Kamvysselis M."/>
            <person name="Mauceli E."/>
            <person name="Bielke C."/>
            <person name="Rudd S."/>
            <person name="Frishman D."/>
            <person name="Krystofova S."/>
            <person name="Rasmussen C."/>
            <person name="Metzenberg R.L."/>
            <person name="Perkins D.D."/>
            <person name="Kroken S."/>
            <person name="Cogoni C."/>
            <person name="Macino G."/>
            <person name="Catcheside D."/>
            <person name="Li W."/>
            <person name="Pratt R.J."/>
            <person name="Osmani S.A."/>
            <person name="DeSouza C.P."/>
            <person name="Glass L."/>
            <person name="Orbach M.J."/>
            <person name="Berglund J.A."/>
            <person name="Voelker R."/>
            <person name="Yarden O."/>
            <person name="Plamann M."/>
            <person name="Seiler S."/>
            <person name="Dunlap J."/>
            <person name="Radford A."/>
            <person name="Aramayo R."/>
            <person name="Natvig D.O."/>
            <person name="Alex L.A."/>
            <person name="Mannhaupt G."/>
            <person name="Ebbole D.J."/>
            <person name="Freitag M."/>
            <person name="Paulsen I."/>
            <person name="Sachs M.S."/>
            <person name="Lander E.S."/>
            <person name="Nusbaum C."/>
            <person name="Birren B."/>
        </authorList>
    </citation>
    <scope>NUCLEOTIDE SEQUENCE [LARGE SCALE GENOMIC DNA]</scope>
    <source>
        <strain evidence="10">ATCC 24698 / 74-OR23-1A / CBS 708.71 / DSM 1257 / FGSC 987</strain>
    </source>
</reference>
<gene>
    <name evidence="9" type="primary">col-24</name>
    <name evidence="9" type="ORF">NCU05383</name>
</gene>
<keyword evidence="10" id="KW-1185">Reference proteome</keyword>
<dbReference type="Pfam" id="PF04082">
    <property type="entry name" value="Fungal_trans"/>
    <property type="match status" value="1"/>
</dbReference>
<dbReference type="VEuPathDB" id="FungiDB:NCU05383"/>
<keyword evidence="4" id="KW-0238">DNA-binding</keyword>
<dbReference type="GeneID" id="3879344"/>
<dbReference type="PROSITE" id="PS00463">
    <property type="entry name" value="ZN2_CY6_FUNGAL_1"/>
    <property type="match status" value="1"/>
</dbReference>
<comment type="subcellular location">
    <subcellularLocation>
        <location evidence="1">Nucleus</location>
    </subcellularLocation>
</comment>
<evidence type="ECO:0000256" key="3">
    <source>
        <dbReference type="ARBA" id="ARBA00023015"/>
    </source>
</evidence>
<dbReference type="HOGENOM" id="CLU_009239_1_0_1"/>
<dbReference type="PANTHER" id="PTHR47540:SF2">
    <property type="entry name" value="ZN(II)2CYS6 TRANSCRIPTION FACTOR (EUROFUNG)"/>
    <property type="match status" value="1"/>
</dbReference>
<keyword evidence="2" id="KW-0479">Metal-binding</keyword>
<dbReference type="SMART" id="SM00906">
    <property type="entry name" value="Fungal_trans"/>
    <property type="match status" value="1"/>
</dbReference>
<feature type="compositionally biased region" description="Pro residues" evidence="7">
    <location>
        <begin position="977"/>
        <end position="989"/>
    </location>
</feature>
<dbReference type="AlphaFoldDB" id="Q1K8H9"/>
<accession>Q1K8H9</accession>
<dbReference type="SMR" id="Q1K8H9"/>
<evidence type="ECO:0000313" key="10">
    <source>
        <dbReference type="Proteomes" id="UP000001805"/>
    </source>
</evidence>
<dbReference type="SUPFAM" id="SSF57701">
    <property type="entry name" value="Zn2/Cys6 DNA-binding domain"/>
    <property type="match status" value="2"/>
</dbReference>
<feature type="compositionally biased region" description="Low complexity" evidence="7">
    <location>
        <begin position="38"/>
        <end position="127"/>
    </location>
</feature>
<organism evidence="9 10">
    <name type="scientific">Neurospora crassa (strain ATCC 24698 / 74-OR23-1A / CBS 708.71 / DSM 1257 / FGSC 987)</name>
    <dbReference type="NCBI Taxonomy" id="367110"/>
    <lineage>
        <taxon>Eukaryota</taxon>
        <taxon>Fungi</taxon>
        <taxon>Dikarya</taxon>
        <taxon>Ascomycota</taxon>
        <taxon>Pezizomycotina</taxon>
        <taxon>Sordariomycetes</taxon>
        <taxon>Sordariomycetidae</taxon>
        <taxon>Sordariales</taxon>
        <taxon>Sordariaceae</taxon>
        <taxon>Neurospora</taxon>
    </lineage>
</organism>
<keyword evidence="6" id="KW-0539">Nucleus</keyword>
<evidence type="ECO:0000256" key="5">
    <source>
        <dbReference type="ARBA" id="ARBA00023163"/>
    </source>
</evidence>
<evidence type="ECO:0000313" key="9">
    <source>
        <dbReference type="EMBL" id="EAA33960.1"/>
    </source>
</evidence>
<feature type="compositionally biased region" description="Acidic residues" evidence="7">
    <location>
        <begin position="855"/>
        <end position="880"/>
    </location>
</feature>
<dbReference type="PANTHER" id="PTHR47540">
    <property type="entry name" value="THIAMINE REPRESSIBLE GENES REGULATORY PROTEIN THI5"/>
    <property type="match status" value="1"/>
</dbReference>
<feature type="compositionally biased region" description="Basic and acidic residues" evidence="7">
    <location>
        <begin position="128"/>
        <end position="142"/>
    </location>
</feature>
<dbReference type="InterPro" id="IPR001138">
    <property type="entry name" value="Zn2Cys6_DnaBD"/>
</dbReference>
<feature type="region of interest" description="Disordered" evidence="7">
    <location>
        <begin position="287"/>
        <end position="306"/>
    </location>
</feature>
<dbReference type="GO" id="GO:0045944">
    <property type="term" value="P:positive regulation of transcription by RNA polymerase II"/>
    <property type="evidence" value="ECO:0000318"/>
    <property type="project" value="GO_Central"/>
</dbReference>
<feature type="region of interest" description="Disordered" evidence="7">
    <location>
        <begin position="836"/>
        <end position="884"/>
    </location>
</feature>
<feature type="region of interest" description="Disordered" evidence="7">
    <location>
        <begin position="1"/>
        <end position="147"/>
    </location>
</feature>
<dbReference type="GO" id="GO:0006351">
    <property type="term" value="P:DNA-templated transcription"/>
    <property type="evidence" value="ECO:0007669"/>
    <property type="project" value="InterPro"/>
</dbReference>
<dbReference type="InterPro" id="IPR036864">
    <property type="entry name" value="Zn2-C6_fun-type_DNA-bd_sf"/>
</dbReference>
<feature type="compositionally biased region" description="Pro residues" evidence="7">
    <location>
        <begin position="955"/>
        <end position="967"/>
    </location>
</feature>
<dbReference type="EMBL" id="CM002237">
    <property type="protein sequence ID" value="EAA33960.1"/>
    <property type="molecule type" value="Genomic_DNA"/>
</dbReference>
<dbReference type="OMA" id="CAKCISR"/>
<dbReference type="InterPro" id="IPR051711">
    <property type="entry name" value="Stress_Response_Reg"/>
</dbReference>
<dbReference type="Gene3D" id="4.10.240.10">
    <property type="entry name" value="Zn(2)-C6 fungal-type DNA-binding domain"/>
    <property type="match status" value="2"/>
</dbReference>
<dbReference type="GO" id="GO:0003677">
    <property type="term" value="F:DNA binding"/>
    <property type="evidence" value="ECO:0007669"/>
    <property type="project" value="UniProtKB-KW"/>
</dbReference>
<evidence type="ECO:0000256" key="4">
    <source>
        <dbReference type="ARBA" id="ARBA00023125"/>
    </source>
</evidence>
<evidence type="ECO:0000256" key="1">
    <source>
        <dbReference type="ARBA" id="ARBA00004123"/>
    </source>
</evidence>
<dbReference type="Pfam" id="PF00172">
    <property type="entry name" value="Zn_clus"/>
    <property type="match status" value="1"/>
</dbReference>
<evidence type="ECO:0000256" key="2">
    <source>
        <dbReference type="ARBA" id="ARBA00022723"/>
    </source>
</evidence>
<dbReference type="SMART" id="SM00066">
    <property type="entry name" value="GAL4"/>
    <property type="match status" value="2"/>
</dbReference>
<dbReference type="Proteomes" id="UP000001805">
    <property type="component" value="Chromosome 6, Linkage Group II"/>
</dbReference>
<feature type="domain" description="Zn(2)-C6 fungal-type" evidence="8">
    <location>
        <begin position="152"/>
        <end position="181"/>
    </location>
</feature>
<sequence length="1004" mass="114134">MSNHHENPVYTSDSYYGNAPPTTRVPLPSYPSQQINAQQYHQPPQHVQHVEPVQQLPQFQHSQIQQQAYASRSQSSQSNPQQQQYGVQGQGQLDQQQQPQQPQSEQQQQQQQQQQHQHQQHQQQQQESQERQAPEEPSEDRPAKKKQRITRACDACHGRRQKCQGFQPCANCIKKGVECTYNNPYYRGRARTPPPPPNDPNTRNFARTTDIRGKEIRERSWVKRACDICRDGRHPCSGTLPCDRCFTMRQECTYKKRNSRNRYEDLPNPELRGPYHKPALVDAVLGPDDLPQPVQGPGNDEGDAEGQAMRDDIARHGGPEQDYLSLKLDRRYGEDDTPPLVFLHAAWKKLAQVQRTSQLPLDQPWDRSTTVRFPSNRQRWYQQQDHFFRSWNGTFHFLHRHTVRNWLEQVEKNYVARQELWHGVGHARAAVALMTMALGSLFRDAPKSWVRMNKKTGKAMKSRKMPPPDDYIWSLEYGDSLLNTALNLTDAEKGDPRLDSVQARLLQDLYLLSTCRLNKAWYTFGNTLQMITSLGLHRRVGRNRGLGRDITKRPDYAKLQCERRTFWTGYIIDKQLSMVFGRPSHFRDDFINQELPDAVNDEDMGPTGPVRAHKGDCYMEALVSHAKLNKLIDKLLHQVYSLREIPDQQRIDSALRIGKEVQQWRDELPYLLRNLKPTLLLPLFQRQMVFIRIAHCHATMLAYRPFLTTPYPQSGELKETTDYAIRECVDAARISLSVVTGLGRTEDNAQFVTLWYPHQVAYCAAVVLIILPHIRERQKLFGGPHYRGHEVMDGKLHKLVERGIKMLASDTSPYSPARKWAIILEELKREVTRQTGHVFPSLASGANKKAANEDTPADGEENGEEEEEDEEAENEVEEADGVSPDDQLLEDALRAHWAAEMVGSVQDQVADQEGEATTPGFTRRLWDNWTFTDWADLDSAAFGPIADFAEDSAPAPAPAPAPVPTPGLTPVSAPATAPAPAPVTGPAPAPVSAHAQVSAVFAPV</sequence>